<evidence type="ECO:0000313" key="2">
    <source>
        <dbReference type="Proteomes" id="UP001195965"/>
    </source>
</evidence>
<reference evidence="1 2" key="1">
    <citation type="journal article" date="2021" name="ISME J.">
        <title>Genomic evolution of the class Acidithiobacillia: deep-branching Proteobacteria living in extreme acidic conditions.</title>
        <authorList>
            <person name="Moya-Beltran A."/>
            <person name="Beard S."/>
            <person name="Rojas-Villalobos C."/>
            <person name="Issotta F."/>
            <person name="Gallardo Y."/>
            <person name="Ulloa R."/>
            <person name="Giaveno A."/>
            <person name="Degli Esposti M."/>
            <person name="Johnson D.B."/>
            <person name="Quatrini R."/>
        </authorList>
    </citation>
    <scope>NUCLEOTIDE SEQUENCE [LARGE SCALE GENOMIC DNA]</scope>
    <source>
        <strain evidence="1 2">GG1-14</strain>
    </source>
</reference>
<dbReference type="EMBL" id="CP127526">
    <property type="protein sequence ID" value="XRI73664.1"/>
    <property type="molecule type" value="Genomic_DNA"/>
</dbReference>
<accession>A0ACD5HFY5</accession>
<organism evidence="1 2">
    <name type="scientific">Acidithiobacillus montserratensis</name>
    <dbReference type="NCBI Taxonomy" id="2729135"/>
    <lineage>
        <taxon>Bacteria</taxon>
        <taxon>Pseudomonadati</taxon>
        <taxon>Pseudomonadota</taxon>
        <taxon>Acidithiobacillia</taxon>
        <taxon>Acidithiobacillales</taxon>
        <taxon>Acidithiobacillaceae</taxon>
        <taxon>Acidithiobacillus</taxon>
    </lineage>
</organism>
<dbReference type="Proteomes" id="UP001195965">
    <property type="component" value="Chromosome"/>
</dbReference>
<protein>
    <submittedName>
        <fullName evidence="1">DUF2034 domain-containing protein</fullName>
    </submittedName>
</protein>
<keyword evidence="2" id="KW-1185">Reference proteome</keyword>
<evidence type="ECO:0000313" key="1">
    <source>
        <dbReference type="EMBL" id="XRI73664.1"/>
    </source>
</evidence>
<gene>
    <name evidence="1" type="ORF">HHS34_000305</name>
</gene>
<sequence>MTNLNKIRPVEREYAWILAAAVAVITSIFTWILVPAMLAGNPLSDAVLPILKMAGSLLAAFAAFATLKLFLERKKGREQEKDSAPFNNRKSSSQHAPYTGRVNPVNSHNSRHKTQTGPQFKTDETVWNLELLQSLEWKRFEDLCNEYSKTKGMRTQTTRLGADGGIDIRIYRENGDLMSVVQCKAWKYDIHVNLIRELAGVMAHEKIKSGVFITTSRFTPDAKAFAAANRIVLLDGNEFLDAIKTLPANEQEHLLNFATAGDYTTPTCPKCDVKMVRRKKYSEFWGCPNFPDCRQIIKIRKG</sequence>
<proteinExistence type="predicted"/>
<name>A0ACD5HFY5_9PROT</name>